<keyword evidence="14" id="KW-1185">Reference proteome</keyword>
<evidence type="ECO:0000256" key="7">
    <source>
        <dbReference type="ARBA" id="ARBA00022903"/>
    </source>
</evidence>
<dbReference type="PANTHER" id="PTHR30413">
    <property type="entry name" value="INNER MEMBRANE TRANSPORT PERMEASE"/>
    <property type="match status" value="1"/>
</dbReference>
<evidence type="ECO:0000256" key="11">
    <source>
        <dbReference type="RuleBase" id="RU361157"/>
    </source>
</evidence>
<evidence type="ECO:0000256" key="2">
    <source>
        <dbReference type="ARBA" id="ARBA00007783"/>
    </source>
</evidence>
<dbReference type="Pfam" id="PF01061">
    <property type="entry name" value="ABC2_membrane"/>
    <property type="match status" value="1"/>
</dbReference>
<feature type="transmembrane region" description="Helical" evidence="11">
    <location>
        <begin position="191"/>
        <end position="209"/>
    </location>
</feature>
<evidence type="ECO:0000256" key="5">
    <source>
        <dbReference type="ARBA" id="ARBA00022597"/>
    </source>
</evidence>
<evidence type="ECO:0000256" key="9">
    <source>
        <dbReference type="ARBA" id="ARBA00023047"/>
    </source>
</evidence>
<evidence type="ECO:0000256" key="10">
    <source>
        <dbReference type="ARBA" id="ARBA00023136"/>
    </source>
</evidence>
<accession>A0A368YZR7</accession>
<keyword evidence="10 11" id="KW-0472">Membrane</keyword>
<feature type="domain" description="ABC transmembrane type-2" evidence="12">
    <location>
        <begin position="44"/>
        <end position="265"/>
    </location>
</feature>
<dbReference type="PROSITE" id="PS51012">
    <property type="entry name" value="ABC_TM2"/>
    <property type="match status" value="1"/>
</dbReference>
<keyword evidence="3 11" id="KW-0813">Transport</keyword>
<dbReference type="InterPro" id="IPR047817">
    <property type="entry name" value="ABC2_TM_bact-type"/>
</dbReference>
<reference evidence="13 14" key="1">
    <citation type="submission" date="2018-07" db="EMBL/GenBank/DDBJ databases">
        <title>Genomic Encyclopedia of Type Strains, Phase III (KMG-III): the genomes of soil and plant-associated and newly described type strains.</title>
        <authorList>
            <person name="Whitman W."/>
        </authorList>
    </citation>
    <scope>NUCLEOTIDE SEQUENCE [LARGE SCALE GENOMIC DNA]</scope>
    <source>
        <strain evidence="13 14">CECT 8525</strain>
    </source>
</reference>
<evidence type="ECO:0000259" key="12">
    <source>
        <dbReference type="PROSITE" id="PS51012"/>
    </source>
</evidence>
<feature type="transmembrane region" description="Helical" evidence="11">
    <location>
        <begin position="132"/>
        <end position="154"/>
    </location>
</feature>
<evidence type="ECO:0000256" key="1">
    <source>
        <dbReference type="ARBA" id="ARBA00004651"/>
    </source>
</evidence>
<dbReference type="PRINTS" id="PR00164">
    <property type="entry name" value="ABC2TRNSPORT"/>
</dbReference>
<comment type="caution">
    <text evidence="13">The sequence shown here is derived from an EMBL/GenBank/DDBJ whole genome shotgun (WGS) entry which is preliminary data.</text>
</comment>
<keyword evidence="6 11" id="KW-0812">Transmembrane</keyword>
<keyword evidence="7" id="KW-0972">Capsule biogenesis/degradation</keyword>
<dbReference type="EMBL" id="QPJL01000006">
    <property type="protein sequence ID" value="RCW85048.1"/>
    <property type="molecule type" value="Genomic_DNA"/>
</dbReference>
<dbReference type="GO" id="GO:0015774">
    <property type="term" value="P:polysaccharide transport"/>
    <property type="evidence" value="ECO:0007669"/>
    <property type="project" value="UniProtKB-KW"/>
</dbReference>
<sequence length="272" mass="30602">MSDITPEIRVPQRPYRTGPRFRMARTVVALMLREMATTYGRSAGGYIWAILEPVLGVTLLAIIFSMALAHPGLGTNFPLFYATGFLPFTMFNDLTNKVATSIRFSRPFLAYPSVTFIDTMVARVVLNALTHATVIGIVISGIFIIYQLPVVVDLVSVFEALLMITIFGVGVGTLNCYLLTAFPIWERTWQIVTRPLFLMSGVFFLYELMPAKAQAFLWYNPVLHCVGMLRHGIYPTYEASYVSPIYVVSISVILLFFGLLLLARNHRNLLER</sequence>
<organism evidence="13 14">
    <name type="scientific">Paracoccus lutimaris</name>
    <dbReference type="NCBI Taxonomy" id="1490030"/>
    <lineage>
        <taxon>Bacteria</taxon>
        <taxon>Pseudomonadati</taxon>
        <taxon>Pseudomonadota</taxon>
        <taxon>Alphaproteobacteria</taxon>
        <taxon>Rhodobacterales</taxon>
        <taxon>Paracoccaceae</taxon>
        <taxon>Paracoccus</taxon>
    </lineage>
</organism>
<dbReference type="Proteomes" id="UP000253345">
    <property type="component" value="Unassembled WGS sequence"/>
</dbReference>
<comment type="similarity">
    <text evidence="2 11">Belongs to the ABC-2 integral membrane protein family.</text>
</comment>
<evidence type="ECO:0000256" key="6">
    <source>
        <dbReference type="ARBA" id="ARBA00022692"/>
    </source>
</evidence>
<evidence type="ECO:0000256" key="3">
    <source>
        <dbReference type="ARBA" id="ARBA00022448"/>
    </source>
</evidence>
<dbReference type="InterPro" id="IPR000412">
    <property type="entry name" value="ABC_2_transport"/>
</dbReference>
<comment type="subcellular location">
    <subcellularLocation>
        <location evidence="11">Cell inner membrane</location>
        <topology evidence="11">Multi-pass membrane protein</topology>
    </subcellularLocation>
    <subcellularLocation>
        <location evidence="1">Cell membrane</location>
        <topology evidence="1">Multi-pass membrane protein</topology>
    </subcellularLocation>
</comment>
<keyword evidence="8 11" id="KW-1133">Transmembrane helix</keyword>
<proteinExistence type="inferred from homology"/>
<dbReference type="GO" id="GO:0140359">
    <property type="term" value="F:ABC-type transporter activity"/>
    <property type="evidence" value="ECO:0007669"/>
    <property type="project" value="InterPro"/>
</dbReference>
<feature type="transmembrane region" description="Helical" evidence="11">
    <location>
        <begin position="245"/>
        <end position="263"/>
    </location>
</feature>
<name>A0A368YZR7_9RHOB</name>
<dbReference type="PANTHER" id="PTHR30413:SF10">
    <property type="entry name" value="CAPSULE POLYSACCHARIDE EXPORT INNER-MEMBRANE PROTEIN CTRC"/>
    <property type="match status" value="1"/>
</dbReference>
<dbReference type="AlphaFoldDB" id="A0A368YZR7"/>
<keyword evidence="5" id="KW-0762">Sugar transport</keyword>
<evidence type="ECO:0000313" key="13">
    <source>
        <dbReference type="EMBL" id="RCW85048.1"/>
    </source>
</evidence>
<dbReference type="GO" id="GO:0015920">
    <property type="term" value="P:lipopolysaccharide transport"/>
    <property type="evidence" value="ECO:0007669"/>
    <property type="project" value="TreeGrafter"/>
</dbReference>
<dbReference type="GO" id="GO:0043190">
    <property type="term" value="C:ATP-binding cassette (ABC) transporter complex"/>
    <property type="evidence" value="ECO:0007669"/>
    <property type="project" value="InterPro"/>
</dbReference>
<evidence type="ECO:0000313" key="14">
    <source>
        <dbReference type="Proteomes" id="UP000253345"/>
    </source>
</evidence>
<keyword evidence="9" id="KW-0625">Polysaccharide transport</keyword>
<keyword evidence="4 11" id="KW-1003">Cell membrane</keyword>
<evidence type="ECO:0000256" key="4">
    <source>
        <dbReference type="ARBA" id="ARBA00022475"/>
    </source>
</evidence>
<feature type="transmembrane region" description="Helical" evidence="11">
    <location>
        <begin position="45"/>
        <end position="67"/>
    </location>
</feature>
<protein>
    <recommendedName>
        <fullName evidence="11">Transport permease protein</fullName>
    </recommendedName>
</protein>
<dbReference type="InterPro" id="IPR013525">
    <property type="entry name" value="ABC2_TM"/>
</dbReference>
<evidence type="ECO:0000256" key="8">
    <source>
        <dbReference type="ARBA" id="ARBA00022989"/>
    </source>
</evidence>
<feature type="transmembrane region" description="Helical" evidence="11">
    <location>
        <begin position="79"/>
        <end position="96"/>
    </location>
</feature>
<gene>
    <name evidence="13" type="ORF">DFP89_10666</name>
</gene>
<feature type="transmembrane region" description="Helical" evidence="11">
    <location>
        <begin position="161"/>
        <end position="185"/>
    </location>
</feature>